<feature type="compositionally biased region" description="Acidic residues" evidence="1">
    <location>
        <begin position="103"/>
        <end position="114"/>
    </location>
</feature>
<evidence type="ECO:0000313" key="2">
    <source>
        <dbReference type="EMBL" id="TNN85689.1"/>
    </source>
</evidence>
<protein>
    <submittedName>
        <fullName evidence="2">Uncharacterized protein</fullName>
    </submittedName>
</protein>
<accession>A0A4Z2J664</accession>
<proteinExistence type="predicted"/>
<dbReference type="EMBL" id="SRLO01000019">
    <property type="protein sequence ID" value="TNN85689.1"/>
    <property type="molecule type" value="Genomic_DNA"/>
</dbReference>
<organism evidence="2 3">
    <name type="scientific">Liparis tanakae</name>
    <name type="common">Tanaka's snailfish</name>
    <dbReference type="NCBI Taxonomy" id="230148"/>
    <lineage>
        <taxon>Eukaryota</taxon>
        <taxon>Metazoa</taxon>
        <taxon>Chordata</taxon>
        <taxon>Craniata</taxon>
        <taxon>Vertebrata</taxon>
        <taxon>Euteleostomi</taxon>
        <taxon>Actinopterygii</taxon>
        <taxon>Neopterygii</taxon>
        <taxon>Teleostei</taxon>
        <taxon>Neoteleostei</taxon>
        <taxon>Acanthomorphata</taxon>
        <taxon>Eupercaria</taxon>
        <taxon>Perciformes</taxon>
        <taxon>Cottioidei</taxon>
        <taxon>Cottales</taxon>
        <taxon>Liparidae</taxon>
        <taxon>Liparis</taxon>
    </lineage>
</organism>
<dbReference type="AlphaFoldDB" id="A0A4Z2J664"/>
<name>A0A4Z2J664_9TELE</name>
<feature type="region of interest" description="Disordered" evidence="1">
    <location>
        <begin position="103"/>
        <end position="138"/>
    </location>
</feature>
<gene>
    <name evidence="2" type="ORF">EYF80_003936</name>
</gene>
<evidence type="ECO:0000313" key="3">
    <source>
        <dbReference type="Proteomes" id="UP000314294"/>
    </source>
</evidence>
<reference evidence="2 3" key="1">
    <citation type="submission" date="2019-03" db="EMBL/GenBank/DDBJ databases">
        <title>First draft genome of Liparis tanakae, snailfish: a comprehensive survey of snailfish specific genes.</title>
        <authorList>
            <person name="Kim W."/>
            <person name="Song I."/>
            <person name="Jeong J.-H."/>
            <person name="Kim D."/>
            <person name="Kim S."/>
            <person name="Ryu S."/>
            <person name="Song J.Y."/>
            <person name="Lee S.K."/>
        </authorList>
    </citation>
    <scope>NUCLEOTIDE SEQUENCE [LARGE SCALE GENOMIC DNA]</scope>
    <source>
        <tissue evidence="2">Muscle</tissue>
    </source>
</reference>
<dbReference type="Proteomes" id="UP000314294">
    <property type="component" value="Unassembled WGS sequence"/>
</dbReference>
<comment type="caution">
    <text evidence="2">The sequence shown here is derived from an EMBL/GenBank/DDBJ whole genome shotgun (WGS) entry which is preliminary data.</text>
</comment>
<feature type="region of interest" description="Disordered" evidence="1">
    <location>
        <begin position="222"/>
        <end position="242"/>
    </location>
</feature>
<evidence type="ECO:0000256" key="1">
    <source>
        <dbReference type="SAM" id="MobiDB-lite"/>
    </source>
</evidence>
<keyword evidence="3" id="KW-1185">Reference proteome</keyword>
<feature type="compositionally biased region" description="Low complexity" evidence="1">
    <location>
        <begin position="127"/>
        <end position="138"/>
    </location>
</feature>
<sequence length="242" mass="25947">MTASPFGAVPAVVAGAVVGGSMLIIPQNPSQMSPSLGGRWAGAPLCRSATVLAALQTCWQQFQGSSYNDGLRSLLVDEGKRPGLSLIHIHIQVQLGAQVEVEEGVDAEDEEQDRSDDQERILKRRGSGSLSAGGSCSALHAGSRVPVTLATSHSEPDIESLLWEQTFFLSPSVPPSALLPTYPDCPATRTAPRQPALAAASLSVPTCLLVLLRRQLYLRPASQPGTWEKEEEEERENGKWRN</sequence>